<evidence type="ECO:0000259" key="11">
    <source>
        <dbReference type="PROSITE" id="PS51669"/>
    </source>
</evidence>
<name>A0A9X4RKN4_9BACT</name>
<dbReference type="SUPFAM" id="SSF53706">
    <property type="entry name" value="Formate dehydrogenase/DMSO reductase, domains 1-3"/>
    <property type="match status" value="1"/>
</dbReference>
<dbReference type="InterPro" id="IPR006311">
    <property type="entry name" value="TAT_signal"/>
</dbReference>
<dbReference type="EMBL" id="JAPHEH010000001">
    <property type="protein sequence ID" value="MDG4475206.1"/>
    <property type="molecule type" value="Genomic_DNA"/>
</dbReference>
<comment type="similarity">
    <text evidence="2">Belongs to the prokaryotic molybdopterin-containing oxidoreductase family.</text>
</comment>
<keyword evidence="8" id="KW-0560">Oxidoreductase</keyword>
<dbReference type="SMART" id="SM00926">
    <property type="entry name" value="Molybdop_Fe4S4"/>
    <property type="match status" value="1"/>
</dbReference>
<dbReference type="Pfam" id="PF01568">
    <property type="entry name" value="Molydop_binding"/>
    <property type="match status" value="1"/>
</dbReference>
<dbReference type="CDD" id="cd02780">
    <property type="entry name" value="MopB_CT_Tetrathionate_Arsenate-R"/>
    <property type="match status" value="1"/>
</dbReference>
<dbReference type="Proteomes" id="UP001154240">
    <property type="component" value="Unassembled WGS sequence"/>
</dbReference>
<protein>
    <submittedName>
        <fullName evidence="12">Molybdopterin-dependent oxidoreductase</fullName>
    </submittedName>
</protein>
<keyword evidence="10" id="KW-0411">Iron-sulfur</keyword>
<dbReference type="GO" id="GO:0046872">
    <property type="term" value="F:metal ion binding"/>
    <property type="evidence" value="ECO:0007669"/>
    <property type="project" value="UniProtKB-KW"/>
</dbReference>
<dbReference type="NCBIfam" id="TIGR01409">
    <property type="entry name" value="TAT_signal_seq"/>
    <property type="match status" value="1"/>
</dbReference>
<evidence type="ECO:0000256" key="5">
    <source>
        <dbReference type="ARBA" id="ARBA00022505"/>
    </source>
</evidence>
<evidence type="ECO:0000313" key="12">
    <source>
        <dbReference type="EMBL" id="MDG4475206.1"/>
    </source>
</evidence>
<dbReference type="Pfam" id="PF04879">
    <property type="entry name" value="Molybdop_Fe4S4"/>
    <property type="match status" value="1"/>
</dbReference>
<evidence type="ECO:0000313" key="13">
    <source>
        <dbReference type="Proteomes" id="UP001154240"/>
    </source>
</evidence>
<reference evidence="12" key="2">
    <citation type="submission" date="2022-10" db="EMBL/GenBank/DDBJ databases">
        <authorList>
            <person name="Aronson H.S."/>
        </authorList>
    </citation>
    <scope>NUCLEOTIDE SEQUENCE</scope>
    <source>
        <strain evidence="12">RS19-109</strain>
    </source>
</reference>
<dbReference type="InterPro" id="IPR006963">
    <property type="entry name" value="Mopterin_OxRdtase_4Fe-4S_dom"/>
</dbReference>
<evidence type="ECO:0000256" key="10">
    <source>
        <dbReference type="ARBA" id="ARBA00023014"/>
    </source>
</evidence>
<evidence type="ECO:0000256" key="9">
    <source>
        <dbReference type="ARBA" id="ARBA00023004"/>
    </source>
</evidence>
<gene>
    <name evidence="12" type="ORF">OLX77_03410</name>
</gene>
<dbReference type="InterPro" id="IPR037946">
    <property type="entry name" value="MopB_CT_Tetrathionate"/>
</dbReference>
<keyword evidence="4" id="KW-0004">4Fe-4S</keyword>
<comment type="subunit">
    <text evidence="3">Heterodimer of a large and a small subunit.</text>
</comment>
<dbReference type="InterPro" id="IPR009010">
    <property type="entry name" value="Asp_de-COase-like_dom_sf"/>
</dbReference>
<evidence type="ECO:0000256" key="2">
    <source>
        <dbReference type="ARBA" id="ARBA00010312"/>
    </source>
</evidence>
<evidence type="ECO:0000256" key="8">
    <source>
        <dbReference type="ARBA" id="ARBA00023002"/>
    </source>
</evidence>
<proteinExistence type="inferred from homology"/>
<dbReference type="Gene3D" id="3.40.228.10">
    <property type="entry name" value="Dimethylsulfoxide Reductase, domain 2"/>
    <property type="match status" value="1"/>
</dbReference>
<dbReference type="InterPro" id="IPR019546">
    <property type="entry name" value="TAT_signal_bac_arc"/>
</dbReference>
<dbReference type="PANTHER" id="PTHR43742:SF9">
    <property type="entry name" value="TETRATHIONATE REDUCTASE SUBUNIT A"/>
    <property type="match status" value="1"/>
</dbReference>
<dbReference type="AlphaFoldDB" id="A0A9X4RKN4"/>
<keyword evidence="7" id="KW-0732">Signal</keyword>
<dbReference type="Gene3D" id="2.20.25.90">
    <property type="entry name" value="ADC-like domains"/>
    <property type="match status" value="1"/>
</dbReference>
<dbReference type="Gene3D" id="3.40.50.740">
    <property type="match status" value="1"/>
</dbReference>
<evidence type="ECO:0000256" key="3">
    <source>
        <dbReference type="ARBA" id="ARBA00011771"/>
    </source>
</evidence>
<accession>A0A9X4RKN4</accession>
<keyword evidence="9" id="KW-0408">Iron</keyword>
<evidence type="ECO:0000256" key="1">
    <source>
        <dbReference type="ARBA" id="ARBA00004196"/>
    </source>
</evidence>
<dbReference type="GO" id="GO:0030313">
    <property type="term" value="C:cell envelope"/>
    <property type="evidence" value="ECO:0007669"/>
    <property type="project" value="UniProtKB-SubCell"/>
</dbReference>
<dbReference type="PROSITE" id="PS51318">
    <property type="entry name" value="TAT"/>
    <property type="match status" value="1"/>
</dbReference>
<comment type="caution">
    <text evidence="12">The sequence shown here is derived from an EMBL/GenBank/DDBJ whole genome shotgun (WGS) entry which is preliminary data.</text>
</comment>
<reference evidence="12" key="1">
    <citation type="journal article" date="2022" name="bioRxiv">
        <title>Thiovibrio frasassiensisgen. nov., sp. nov., an autotrophic, elemental sulfur disproportionating bacterium isolated from sulfidic karst sediment, and proposal of Thiovibrionaceae fam. nov.</title>
        <authorList>
            <person name="Aronson H."/>
            <person name="Thomas C."/>
            <person name="Bhattacharyya M."/>
            <person name="Eckstein S."/>
            <person name="Jensen S."/>
            <person name="Barco R."/>
            <person name="Macalady J."/>
            <person name="Amend J."/>
        </authorList>
    </citation>
    <scope>NUCLEOTIDE SEQUENCE</scope>
    <source>
        <strain evidence="12">RS19-109</strain>
    </source>
</reference>
<comment type="subcellular location">
    <subcellularLocation>
        <location evidence="1">Cell envelope</location>
    </subcellularLocation>
</comment>
<dbReference type="GO" id="GO:0051539">
    <property type="term" value="F:4 iron, 4 sulfur cluster binding"/>
    <property type="evidence" value="ECO:0007669"/>
    <property type="project" value="UniProtKB-KW"/>
</dbReference>
<keyword evidence="6" id="KW-0479">Metal-binding</keyword>
<dbReference type="InterPro" id="IPR050612">
    <property type="entry name" value="Prok_Mopterin_Oxidored"/>
</dbReference>
<dbReference type="RefSeq" id="WP_307632181.1">
    <property type="nucleotide sequence ID" value="NZ_JAPHEH010000001.1"/>
</dbReference>
<organism evidence="12 13">
    <name type="scientific">Thiovibrio frasassiensis</name>
    <dbReference type="NCBI Taxonomy" id="2984131"/>
    <lineage>
        <taxon>Bacteria</taxon>
        <taxon>Pseudomonadati</taxon>
        <taxon>Thermodesulfobacteriota</taxon>
        <taxon>Desulfobulbia</taxon>
        <taxon>Desulfobulbales</taxon>
        <taxon>Thiovibrionaceae</taxon>
        <taxon>Thiovibrio</taxon>
    </lineage>
</organism>
<dbReference type="InterPro" id="IPR006656">
    <property type="entry name" value="Mopterin_OxRdtase"/>
</dbReference>
<dbReference type="InterPro" id="IPR006657">
    <property type="entry name" value="MoPterin_dinucl-bd_dom"/>
</dbReference>
<dbReference type="GO" id="GO:0043546">
    <property type="term" value="F:molybdopterin cofactor binding"/>
    <property type="evidence" value="ECO:0007669"/>
    <property type="project" value="InterPro"/>
</dbReference>
<dbReference type="SUPFAM" id="SSF50692">
    <property type="entry name" value="ADC-like"/>
    <property type="match status" value="1"/>
</dbReference>
<sequence>MKIKRRDFLKLSAATGLAAAAFKGSTLNALAETPRGAIGEKPGTWMPSTCQGCTAWCPVEFFVQDGRAVKVRGNQLSKANSGYCCPRGHLMLQQTYDPDRVLTPMKRTNPAKGRGIDPKFVPITWDEALDTIADKMMELRKAGEPEKLLYMRGRYSPTSTELCYGTMPKIFGSPNAISHSAICAEAEKMGPGYTQGFFGYRDYDMAKTKCLVVWGCDPLSSNRQVPNTINKFGDIFDRGTVIAVDPRLSASAAKANEWLPIKPGEDGALAAAIAHVLLSEGMWSKEFVGDFKAGKNLFRAGATVDEAAFAEKETHGVVKWWNLELKDKTPAWAAKVTLIPEKQIVRVARAMGKAGSACAVYMGPGVAMTPRGTYASMAVYALNGILGSIETEGGVMQSSSAPTDKFPSIDKYLDDLAKKSGKGKKIDGRGAKDMPAIMGGIDKKEKDGKVTESAKANVVTNNVANGMLKDPGAIKVCISTWTNFAFSGTGAQRWEKALSALPFFAHLVTNASEMSQFADIVLPATFAPTEKLSIITNMANLHGHMSIQQPVVKPLGQAKPEETEMMWLLAEKLKARGFANLFDYYASIEDPETKKKPANVAEFVEIAAKISSHKVWDGKDKMKGDQISGWEDFKKKGIYNTETYAYKKNWGKFKTETKKFEFYSETLKKTLGLFADKNKTTVDEVLKASGYEAQGELVFVPHYESPKRHGSQEEYPFTFIDYKSRLNREGRSQNTAWYHEFKKVDVGDESWEDVVKINPADGKKLGIKTGDMVKLTSTNASITVKAKLWEGVRPGTIAKCYGQGHWAYGRVAAKDYAKAIPRGANNNELMPDDYDRLSGATARNGGFTGVKIQKA</sequence>
<dbReference type="PROSITE" id="PS51669">
    <property type="entry name" value="4FE4S_MOW_BIS_MGD"/>
    <property type="match status" value="1"/>
</dbReference>
<dbReference type="GO" id="GO:0016491">
    <property type="term" value="F:oxidoreductase activity"/>
    <property type="evidence" value="ECO:0007669"/>
    <property type="project" value="UniProtKB-KW"/>
</dbReference>
<evidence type="ECO:0000256" key="6">
    <source>
        <dbReference type="ARBA" id="ARBA00022723"/>
    </source>
</evidence>
<evidence type="ECO:0000256" key="7">
    <source>
        <dbReference type="ARBA" id="ARBA00022729"/>
    </source>
</evidence>
<dbReference type="Pfam" id="PF00384">
    <property type="entry name" value="Molybdopterin"/>
    <property type="match status" value="1"/>
</dbReference>
<keyword evidence="13" id="KW-1185">Reference proteome</keyword>
<evidence type="ECO:0000256" key="4">
    <source>
        <dbReference type="ARBA" id="ARBA00022485"/>
    </source>
</evidence>
<feature type="domain" description="4Fe-4S Mo/W bis-MGD-type" evidence="11">
    <location>
        <begin position="43"/>
        <end position="99"/>
    </location>
</feature>
<dbReference type="PANTHER" id="PTHR43742">
    <property type="entry name" value="TRIMETHYLAMINE-N-OXIDE REDUCTASE"/>
    <property type="match status" value="1"/>
</dbReference>
<dbReference type="CDD" id="cd02757">
    <property type="entry name" value="MopB_Arsenate-R"/>
    <property type="match status" value="1"/>
</dbReference>
<dbReference type="Gene3D" id="2.40.40.20">
    <property type="match status" value="1"/>
</dbReference>
<keyword evidence="5" id="KW-0500">Molybdenum</keyword>